<comment type="caution">
    <text evidence="2">The sequence shown here is derived from an EMBL/GenBank/DDBJ whole genome shotgun (WGS) entry which is preliminary data.</text>
</comment>
<reference evidence="2 3" key="1">
    <citation type="submission" date="2019-04" db="EMBL/GenBank/DDBJ databases">
        <title>Chromosome genome assembly for Takifugu flavidus.</title>
        <authorList>
            <person name="Xiao S."/>
        </authorList>
    </citation>
    <scope>NUCLEOTIDE SEQUENCE [LARGE SCALE GENOMIC DNA]</scope>
    <source>
        <strain evidence="2">HTHZ2018</strain>
        <tissue evidence="2">Muscle</tissue>
    </source>
</reference>
<sequence>MTFISKQELRQTRKQSVLQAQGPHKVYGLQAQGRAGVTKGLTGKEADDVAEQTGDEQQRSRGQAEKSKP</sequence>
<name>A0A5C6NJ40_9TELE</name>
<dbReference type="EMBL" id="RHFK02000012">
    <property type="protein sequence ID" value="TWW67243.1"/>
    <property type="molecule type" value="Genomic_DNA"/>
</dbReference>
<evidence type="ECO:0000256" key="1">
    <source>
        <dbReference type="SAM" id="MobiDB-lite"/>
    </source>
</evidence>
<dbReference type="AlphaFoldDB" id="A0A5C6NJ40"/>
<evidence type="ECO:0000313" key="2">
    <source>
        <dbReference type="EMBL" id="TWW67243.1"/>
    </source>
</evidence>
<keyword evidence="3" id="KW-1185">Reference proteome</keyword>
<organism evidence="2 3">
    <name type="scientific">Takifugu flavidus</name>
    <name type="common">sansaifugu</name>
    <dbReference type="NCBI Taxonomy" id="433684"/>
    <lineage>
        <taxon>Eukaryota</taxon>
        <taxon>Metazoa</taxon>
        <taxon>Chordata</taxon>
        <taxon>Craniata</taxon>
        <taxon>Vertebrata</taxon>
        <taxon>Euteleostomi</taxon>
        <taxon>Actinopterygii</taxon>
        <taxon>Neopterygii</taxon>
        <taxon>Teleostei</taxon>
        <taxon>Neoteleostei</taxon>
        <taxon>Acanthomorphata</taxon>
        <taxon>Eupercaria</taxon>
        <taxon>Tetraodontiformes</taxon>
        <taxon>Tetradontoidea</taxon>
        <taxon>Tetraodontidae</taxon>
        <taxon>Takifugu</taxon>
    </lineage>
</organism>
<accession>A0A5C6NJ40</accession>
<gene>
    <name evidence="2" type="ORF">D4764_02G0002840</name>
</gene>
<feature type="region of interest" description="Disordered" evidence="1">
    <location>
        <begin position="1"/>
        <end position="69"/>
    </location>
</feature>
<proteinExistence type="predicted"/>
<feature type="non-terminal residue" evidence="2">
    <location>
        <position position="69"/>
    </location>
</feature>
<feature type="compositionally biased region" description="Basic and acidic residues" evidence="1">
    <location>
        <begin position="56"/>
        <end position="69"/>
    </location>
</feature>
<protein>
    <submittedName>
        <fullName evidence="2">Uncharacterized protein</fullName>
    </submittedName>
</protein>
<dbReference type="Proteomes" id="UP000324091">
    <property type="component" value="Chromosome 2"/>
</dbReference>
<evidence type="ECO:0000313" key="3">
    <source>
        <dbReference type="Proteomes" id="UP000324091"/>
    </source>
</evidence>